<evidence type="ECO:0000259" key="3">
    <source>
        <dbReference type="Pfam" id="PF22124"/>
    </source>
</evidence>
<accession>A0ABQ6G651</accession>
<gene>
    <name evidence="4" type="ORF">MU1_07680</name>
</gene>
<dbReference type="PIRSF" id="PIRSF007663">
    <property type="entry name" value="UCP007663"/>
    <property type="match status" value="1"/>
</dbReference>
<dbReference type="Pfam" id="PF21307">
    <property type="entry name" value="Glyco_hydro_95_C"/>
    <property type="match status" value="1"/>
</dbReference>
<evidence type="ECO:0000259" key="1">
    <source>
        <dbReference type="Pfam" id="PF14498"/>
    </source>
</evidence>
<dbReference type="PANTHER" id="PTHR31084:SF0">
    <property type="entry name" value="ALPHA-L-FUCOSIDASE 2"/>
    <property type="match status" value="1"/>
</dbReference>
<dbReference type="PANTHER" id="PTHR31084">
    <property type="entry name" value="ALPHA-L-FUCOSIDASE 2"/>
    <property type="match status" value="1"/>
</dbReference>
<dbReference type="InterPro" id="IPR049053">
    <property type="entry name" value="AFCA-like_C"/>
</dbReference>
<dbReference type="InterPro" id="IPR027414">
    <property type="entry name" value="GH95_N_dom"/>
</dbReference>
<feature type="domain" description="Alpha fucosidase A-like C-terminal" evidence="2">
    <location>
        <begin position="691"/>
        <end position="779"/>
    </location>
</feature>
<dbReference type="Gene3D" id="1.50.10.10">
    <property type="match status" value="1"/>
</dbReference>
<dbReference type="InterPro" id="IPR008928">
    <property type="entry name" value="6-hairpin_glycosidase_sf"/>
</dbReference>
<dbReference type="SUPFAM" id="SSF48208">
    <property type="entry name" value="Six-hairpin glycosidases"/>
    <property type="match status" value="1"/>
</dbReference>
<proteinExistence type="predicted"/>
<dbReference type="EMBL" id="BSSQ01000003">
    <property type="protein sequence ID" value="GLX66424.1"/>
    <property type="molecule type" value="Genomic_DNA"/>
</dbReference>
<evidence type="ECO:0000313" key="4">
    <source>
        <dbReference type="EMBL" id="GLX66424.1"/>
    </source>
</evidence>
<protein>
    <submittedName>
        <fullName evidence="4">Alpha/beta hydrolase</fullName>
    </submittedName>
</protein>
<dbReference type="Pfam" id="PF14498">
    <property type="entry name" value="Glyco_hyd_65N_2"/>
    <property type="match status" value="1"/>
</dbReference>
<dbReference type="InterPro" id="IPR012341">
    <property type="entry name" value="6hp_glycosidase-like_sf"/>
</dbReference>
<keyword evidence="4" id="KW-0378">Hydrolase</keyword>
<dbReference type="Proteomes" id="UP001157114">
    <property type="component" value="Unassembled WGS sequence"/>
</dbReference>
<evidence type="ECO:0000313" key="5">
    <source>
        <dbReference type="Proteomes" id="UP001157114"/>
    </source>
</evidence>
<name>A0ABQ6G651_9BACL</name>
<evidence type="ECO:0000259" key="2">
    <source>
        <dbReference type="Pfam" id="PF21307"/>
    </source>
</evidence>
<keyword evidence="5" id="KW-1185">Reference proteome</keyword>
<organism evidence="4 5">
    <name type="scientific">Paenibacillus glycanilyticus</name>
    <dbReference type="NCBI Taxonomy" id="126569"/>
    <lineage>
        <taxon>Bacteria</taxon>
        <taxon>Bacillati</taxon>
        <taxon>Bacillota</taxon>
        <taxon>Bacilli</taxon>
        <taxon>Bacillales</taxon>
        <taxon>Paenibacillaceae</taxon>
        <taxon>Paenibacillus</taxon>
    </lineage>
</organism>
<dbReference type="Pfam" id="PF22124">
    <property type="entry name" value="Glyco_hydro_95_cat"/>
    <property type="match status" value="1"/>
</dbReference>
<dbReference type="InterPro" id="IPR054363">
    <property type="entry name" value="GH95_cat"/>
</dbReference>
<dbReference type="RefSeq" id="WP_284237122.1">
    <property type="nucleotide sequence ID" value="NZ_BSSQ01000003.1"/>
</dbReference>
<dbReference type="GO" id="GO:0016787">
    <property type="term" value="F:hydrolase activity"/>
    <property type="evidence" value="ECO:0007669"/>
    <property type="project" value="UniProtKB-KW"/>
</dbReference>
<comment type="caution">
    <text evidence="4">The sequence shown here is derived from an EMBL/GenBank/DDBJ whole genome shotgun (WGS) entry which is preliminary data.</text>
</comment>
<feature type="domain" description="Glycosyl hydrolase family 95 catalytic" evidence="3">
    <location>
        <begin position="283"/>
        <end position="689"/>
    </location>
</feature>
<feature type="domain" description="Glycosyl hydrolase family 95 N-terminal" evidence="1">
    <location>
        <begin position="9"/>
        <end position="257"/>
    </location>
</feature>
<dbReference type="InterPro" id="IPR016518">
    <property type="entry name" value="Alpha-L-fucosidase"/>
</dbReference>
<reference evidence="4 5" key="1">
    <citation type="submission" date="2023-03" db="EMBL/GenBank/DDBJ databases">
        <title>Draft genome sequence of the bacteria which degrade cell wall of Tricholomamatutake.</title>
        <authorList>
            <person name="Konishi Y."/>
            <person name="Fukuta Y."/>
            <person name="Shirasaka N."/>
        </authorList>
    </citation>
    <scope>NUCLEOTIDE SEQUENCE [LARGE SCALE GENOMIC DNA]</scope>
    <source>
        <strain evidence="5">mu1</strain>
    </source>
</reference>
<sequence length="786" mass="88170">MGASREWKLWYDQPAAEWEEALPIGNGRIGGMVFSGTDEDQILLNEDTLWAGFPRDPINYEAQRYLAKARQLIFSGKYEEAERLIEANMQGRDVEPYLPLGGLSIIRRDNSESAISGYRRELHLNDGIAAVRYEDGAVTVNGQYFASTPDQLVVVRYEATGGTMDRDIVVDSLLQYRLEHAEANGLRLIGQAPSHVAGNYHKDHPMDVLYEEGLGLPFEIRVQVESDGSVKCDGESILVRDATYFHIYLTAETGFAGYDQSPNEEACAARCGIRVQAAAARGFEALRERHSEDHRLLFDRVTFSLSDQIDGEEQEQPTDRRLANYQATKRDPQLEALYFHYGRYLLMGSSRPGTQPANLQGIWNHHVSPPWHSDYTININTEMNYWPAEVCNLSECHEPLFTMLEEMSTVGARTAKIHYGSRGWTAHHNVDLWRMTTPTGGSASWAFWPLGGAWLVRQVWESYLYNLDKPFLEEKGYPLMKGAALFCLDWLIEGPNGDLVTNPSTSPENKFVTANGEACSVSYGSTMDIAIIRDLFRNCLEAIQVLEIEEPAFRNELLLALERLPAYKIGRHGQLQEWYEDFEESEPGHRHVSHLYGVYPGNEINENTPEWLAAAVTSLQRRLAHGGGHTGWSCAWLLNLFARLKDREQAYGAVQTLLARSTYPNLLDAHPPFQIDGNFGGSAGIAELLLQSHLGYIELLPALPAEWANGQISGLKARGGFVIGMEWAGGELKRADVRATSSGYCQIRYNQSIRIEDDGGTAIELANGVFHAERGRTYYVFLDAIQ</sequence>